<gene>
    <name evidence="2" type="ordered locus">MexAM1_META1p3986</name>
</gene>
<dbReference type="Proteomes" id="UP000009081">
    <property type="component" value="Chromosome"/>
</dbReference>
<organism evidence="2 3">
    <name type="scientific">Methylorubrum extorquens (strain ATCC 14718 / DSM 1338 / JCM 2805 / NCIMB 9133 / AM1)</name>
    <name type="common">Methylobacterium extorquens</name>
    <dbReference type="NCBI Taxonomy" id="272630"/>
    <lineage>
        <taxon>Bacteria</taxon>
        <taxon>Pseudomonadati</taxon>
        <taxon>Pseudomonadota</taxon>
        <taxon>Alphaproteobacteria</taxon>
        <taxon>Hyphomicrobiales</taxon>
        <taxon>Methylobacteriaceae</taxon>
        <taxon>Methylorubrum</taxon>
    </lineage>
</organism>
<proteinExistence type="predicted"/>
<evidence type="ECO:0000313" key="2">
    <source>
        <dbReference type="EMBL" id="ACS41666.1"/>
    </source>
</evidence>
<keyword evidence="3" id="KW-1185">Reference proteome</keyword>
<evidence type="ECO:0000313" key="3">
    <source>
        <dbReference type="Proteomes" id="UP000009081"/>
    </source>
</evidence>
<name>C5B0S9_METEA</name>
<sequence>MLCRLLLAAILASLSTHAEAQHAQGPLATPGQVVVTPVYTGAGVPKCWATAVTATSASVKCVVEAVALLSILNINVGSVSNAPPSGLQVGVIALPPS</sequence>
<dbReference type="STRING" id="272630.MexAM1_META1p3986"/>
<feature type="signal peptide" evidence="1">
    <location>
        <begin position="1"/>
        <end position="20"/>
    </location>
</feature>
<dbReference type="HOGENOM" id="CLU_2343466_0_0_5"/>
<feature type="chain" id="PRO_5002948326" evidence="1">
    <location>
        <begin position="21"/>
        <end position="97"/>
    </location>
</feature>
<dbReference type="AlphaFoldDB" id="C5B0S9"/>
<evidence type="ECO:0000256" key="1">
    <source>
        <dbReference type="SAM" id="SignalP"/>
    </source>
</evidence>
<protein>
    <submittedName>
        <fullName evidence="2">Uncharacterized protein</fullName>
    </submittedName>
</protein>
<keyword evidence="1" id="KW-0732">Signal</keyword>
<dbReference type="EMBL" id="CP001510">
    <property type="protein sequence ID" value="ACS41666.1"/>
    <property type="molecule type" value="Genomic_DNA"/>
</dbReference>
<reference evidence="2 3" key="1">
    <citation type="journal article" date="2009" name="PLoS ONE">
        <title>Methylobacterium genome sequences: a reference blueprint to investigate microbial metabolism of C1 compounds from natural and industrial sources.</title>
        <authorList>
            <person name="Vuilleumier S."/>
            <person name="Chistoserdova L."/>
            <person name="Lee M.-C."/>
            <person name="Bringel F."/>
            <person name="Lajus A."/>
            <person name="Zhou Y."/>
            <person name="Gourion B."/>
            <person name="Barbe V."/>
            <person name="Chang J."/>
            <person name="Cruveiller S."/>
            <person name="Dossat C."/>
            <person name="Gillett W."/>
            <person name="Gruffaz C."/>
            <person name="Haugen E."/>
            <person name="Hourcade E."/>
            <person name="Levy R."/>
            <person name="Mangenot S."/>
            <person name="Muller E."/>
            <person name="Nadalig T."/>
            <person name="Pagni M."/>
            <person name="Penny C."/>
            <person name="Peyraud R."/>
            <person name="Robinson D.G."/>
            <person name="Roche D."/>
            <person name="Rouy Z."/>
            <person name="Saenampechek C."/>
            <person name="Salvignol G."/>
            <person name="Vallenet D."/>
            <person name="Wu Z."/>
            <person name="Marx C.J."/>
            <person name="Vorholt J.A."/>
            <person name="Olson M.V."/>
            <person name="Kaul R."/>
            <person name="Weissenbach J."/>
            <person name="Medigue C."/>
            <person name="Lidstrom M.E."/>
        </authorList>
    </citation>
    <scope>NUCLEOTIDE SEQUENCE [LARGE SCALE GENOMIC DNA]</scope>
    <source>
        <strain evidence="3">ATCC 14718 / DSM 1338 / JCM 2805 / NCIMB 9133 / AM1</strain>
    </source>
</reference>
<dbReference type="RefSeq" id="WP_015857180.1">
    <property type="nucleotide sequence ID" value="NC_012808.1"/>
</dbReference>
<dbReference type="KEGG" id="mea:Mex_1p3986"/>
<accession>C5B0S9</accession>